<dbReference type="Proteomes" id="UP000034034">
    <property type="component" value="Chromosome"/>
</dbReference>
<evidence type="ECO:0000256" key="7">
    <source>
        <dbReference type="SAM" id="Phobius"/>
    </source>
</evidence>
<comment type="similarity">
    <text evidence="2">Belongs to the resistance-nodulation-cell division (RND) (TC 2.A.6) family. MmpL subfamily.</text>
</comment>
<feature type="transmembrane region" description="Helical" evidence="7">
    <location>
        <begin position="244"/>
        <end position="268"/>
    </location>
</feature>
<gene>
    <name evidence="9" type="ORF">SXIM_17860</name>
</gene>
<keyword evidence="4 7" id="KW-0812">Transmembrane</keyword>
<sequence>MPAASPPLTPLRRLGTLAATRRRAVLIAGALLFVLAAAIGAGAMNALSLSRFESPGSPSYRAGEILEREFGQNSPNYVLLLTARDGTTIDDPAVSAEATAIESELAAQDAVTTTGSYWSRDHTPTLASTDGTQALVVAWLAGSATEAREQLEPISAHFLDRDNGGVLTVQAGGQDEIFRQVGEESARDFIRAELVVVPVVLLLLVWAYRRWSAAALTMGVGIFSVLATLAILRGVTAFTEVSTFAANLALVLGLGLGIDYSLFVIARFREESAAGRARPAAVIRTVETAGRTVLFSGITVAASLAALFAFPFPFLRSFAYAGIAVVLTAAFGAVVLLPAALAAAGHRTLRPVPTAATGEVSEGRWYRMALRVMRRPLLYGGPALILLLALGAPFLGANFGLPDERVLPASASARVTQEQIGTNFPAEETDALQIVATGVGEGPEVTQRIEEYAQRLSQIPGVFQVDALTGSYRDGSRTAEPSASSERFAAPDALWITVVPGQDALAGDITALVSEVRATDAPYDVLVGGFPAAMTDFRSALLDRLPLVIALILIVTFVILFLMTGSVLIPAKATVANILSLTVMFGALVWIFQDGHLSGLLDFTATGRMEPSIPILMFCIAYGLSMDYEVFIMARVKDEWDRTGDNTRAVAAGIQRSAPLITAAAGILALTFAAYATGQVVFLKQLGVGMALAVLVDALLIRTVLVPAFMRLAGEANWWAPPALRRLHDRIGLSEAPPAQAPAEARERVAG</sequence>
<feature type="transmembrane region" description="Helical" evidence="7">
    <location>
        <begin position="657"/>
        <end position="676"/>
    </location>
</feature>
<protein>
    <submittedName>
        <fullName evidence="9">Membrane protein</fullName>
    </submittedName>
</protein>
<dbReference type="GO" id="GO:0005886">
    <property type="term" value="C:plasma membrane"/>
    <property type="evidence" value="ECO:0007669"/>
    <property type="project" value="UniProtKB-SubCell"/>
</dbReference>
<evidence type="ECO:0000259" key="8">
    <source>
        <dbReference type="Pfam" id="PF03176"/>
    </source>
</evidence>
<feature type="domain" description="Membrane transport protein MMPL" evidence="8">
    <location>
        <begin position="54"/>
        <end position="377"/>
    </location>
</feature>
<keyword evidence="3" id="KW-1003">Cell membrane</keyword>
<organism evidence="9 10">
    <name type="scientific">Streptomyces xiamenensis</name>
    <dbReference type="NCBI Taxonomy" id="408015"/>
    <lineage>
        <taxon>Bacteria</taxon>
        <taxon>Bacillati</taxon>
        <taxon>Actinomycetota</taxon>
        <taxon>Actinomycetes</taxon>
        <taxon>Kitasatosporales</taxon>
        <taxon>Streptomycetaceae</taxon>
        <taxon>Streptomyces</taxon>
    </lineage>
</organism>
<comment type="subcellular location">
    <subcellularLocation>
        <location evidence="1">Cell membrane</location>
        <topology evidence="1">Multi-pass membrane protein</topology>
    </subcellularLocation>
</comment>
<dbReference type="HOGENOM" id="CLU_005108_5_1_11"/>
<evidence type="ECO:0000256" key="6">
    <source>
        <dbReference type="ARBA" id="ARBA00023136"/>
    </source>
</evidence>
<keyword evidence="6 7" id="KW-0472">Membrane</keyword>
<dbReference type="AlphaFoldDB" id="A0A0F7FS83"/>
<keyword evidence="5 7" id="KW-1133">Transmembrane helix</keyword>
<feature type="transmembrane region" description="Helical" evidence="7">
    <location>
        <begin position="215"/>
        <end position="232"/>
    </location>
</feature>
<dbReference type="PANTHER" id="PTHR33406">
    <property type="entry name" value="MEMBRANE PROTEIN MJ1562-RELATED"/>
    <property type="match status" value="1"/>
</dbReference>
<dbReference type="InterPro" id="IPR004869">
    <property type="entry name" value="MMPL_dom"/>
</dbReference>
<feature type="transmembrane region" description="Helical" evidence="7">
    <location>
        <begin position="189"/>
        <end position="208"/>
    </location>
</feature>
<feature type="transmembrane region" description="Helical" evidence="7">
    <location>
        <begin position="575"/>
        <end position="593"/>
    </location>
</feature>
<dbReference type="KEGG" id="sxi:SXIM_17860"/>
<dbReference type="InterPro" id="IPR050545">
    <property type="entry name" value="Mycobact_MmpL"/>
</dbReference>
<feature type="transmembrane region" description="Helical" evidence="7">
    <location>
        <begin position="318"/>
        <end position="341"/>
    </location>
</feature>
<evidence type="ECO:0000256" key="5">
    <source>
        <dbReference type="ARBA" id="ARBA00022989"/>
    </source>
</evidence>
<proteinExistence type="inferred from homology"/>
<dbReference type="Pfam" id="PF03176">
    <property type="entry name" value="MMPL"/>
    <property type="match status" value="2"/>
</dbReference>
<evidence type="ECO:0000256" key="3">
    <source>
        <dbReference type="ARBA" id="ARBA00022475"/>
    </source>
</evidence>
<dbReference type="PANTHER" id="PTHR33406:SF11">
    <property type="entry name" value="MEMBRANE PROTEIN SCO6666-RELATED"/>
    <property type="match status" value="1"/>
</dbReference>
<name>A0A0F7FS83_9ACTN</name>
<reference evidence="9" key="1">
    <citation type="submission" date="2019-08" db="EMBL/GenBank/DDBJ databases">
        <title>Complete genome sequence of a mangrove-derived Streptomyces xiamenensis.</title>
        <authorList>
            <person name="Xu J."/>
        </authorList>
    </citation>
    <scope>NUCLEOTIDE SEQUENCE</scope>
    <source>
        <strain evidence="9">318</strain>
    </source>
</reference>
<feature type="transmembrane region" description="Helical" evidence="7">
    <location>
        <begin position="289"/>
        <end position="312"/>
    </location>
</feature>
<feature type="domain" description="Membrane transport protein MMPL" evidence="8">
    <location>
        <begin position="407"/>
        <end position="722"/>
    </location>
</feature>
<dbReference type="PATRIC" id="fig|408015.6.peg.1821"/>
<evidence type="ECO:0000256" key="1">
    <source>
        <dbReference type="ARBA" id="ARBA00004651"/>
    </source>
</evidence>
<feature type="transmembrane region" description="Helical" evidence="7">
    <location>
        <begin position="377"/>
        <end position="397"/>
    </location>
</feature>
<feature type="transmembrane region" description="Helical" evidence="7">
    <location>
        <begin position="682"/>
        <end position="701"/>
    </location>
</feature>
<evidence type="ECO:0000256" key="4">
    <source>
        <dbReference type="ARBA" id="ARBA00022692"/>
    </source>
</evidence>
<dbReference type="SUPFAM" id="SSF82866">
    <property type="entry name" value="Multidrug efflux transporter AcrB transmembrane domain"/>
    <property type="match status" value="2"/>
</dbReference>
<accession>A0A0F7FS83</accession>
<feature type="transmembrane region" description="Helical" evidence="7">
    <location>
        <begin position="545"/>
        <end position="563"/>
    </location>
</feature>
<keyword evidence="10" id="KW-1185">Reference proteome</keyword>
<evidence type="ECO:0000313" key="9">
    <source>
        <dbReference type="EMBL" id="AKG43170.1"/>
    </source>
</evidence>
<evidence type="ECO:0000313" key="10">
    <source>
        <dbReference type="Proteomes" id="UP000034034"/>
    </source>
</evidence>
<dbReference type="STRING" id="408015.SXIM_17860"/>
<dbReference type="RefSeq" id="WP_046723538.1">
    <property type="nucleotide sequence ID" value="NZ_CP009922.3"/>
</dbReference>
<feature type="transmembrane region" description="Helical" evidence="7">
    <location>
        <begin position="613"/>
        <end position="636"/>
    </location>
</feature>
<evidence type="ECO:0000256" key="2">
    <source>
        <dbReference type="ARBA" id="ARBA00010157"/>
    </source>
</evidence>
<dbReference type="EMBL" id="CP009922">
    <property type="protein sequence ID" value="AKG43170.1"/>
    <property type="molecule type" value="Genomic_DNA"/>
</dbReference>
<dbReference type="Gene3D" id="1.20.1640.10">
    <property type="entry name" value="Multidrug efflux transporter AcrB transmembrane domain"/>
    <property type="match status" value="2"/>
</dbReference>